<dbReference type="AlphaFoldDB" id="A0A512C046"/>
<comment type="caution">
    <text evidence="3">The sequence shown here is derived from an EMBL/GenBank/DDBJ whole genome shotgun (WGS) entry which is preliminary data.</text>
</comment>
<keyword evidence="4" id="KW-1185">Reference proteome</keyword>
<evidence type="ECO:0000313" key="3">
    <source>
        <dbReference type="EMBL" id="GEO17586.1"/>
    </source>
</evidence>
<feature type="chain" id="PRO_5022140325" description="DUF1254 domain-containing protein" evidence="1">
    <location>
        <begin position="19"/>
        <end position="229"/>
    </location>
</feature>
<reference evidence="3 4" key="1">
    <citation type="submission" date="2019-07" db="EMBL/GenBank/DDBJ databases">
        <title>Whole genome shotgun sequence of Microvirga aerophila NBRC 106136.</title>
        <authorList>
            <person name="Hosoyama A."/>
            <person name="Uohara A."/>
            <person name="Ohji S."/>
            <person name="Ichikawa N."/>
        </authorList>
    </citation>
    <scope>NUCLEOTIDE SEQUENCE [LARGE SCALE GENOMIC DNA]</scope>
    <source>
        <strain evidence="3 4">NBRC 106136</strain>
    </source>
</reference>
<organism evidence="3 4">
    <name type="scientific">Microvirga aerophila</name>
    <dbReference type="NCBI Taxonomy" id="670291"/>
    <lineage>
        <taxon>Bacteria</taxon>
        <taxon>Pseudomonadati</taxon>
        <taxon>Pseudomonadota</taxon>
        <taxon>Alphaproteobacteria</taxon>
        <taxon>Hyphomicrobiales</taxon>
        <taxon>Methylobacteriaceae</taxon>
        <taxon>Microvirga</taxon>
    </lineage>
</organism>
<evidence type="ECO:0000259" key="2">
    <source>
        <dbReference type="Pfam" id="PF06863"/>
    </source>
</evidence>
<feature type="signal peptide" evidence="1">
    <location>
        <begin position="1"/>
        <end position="18"/>
    </location>
</feature>
<dbReference type="InterPro" id="IPR010679">
    <property type="entry name" value="DUF1254"/>
</dbReference>
<sequence>MKGAILAALAVIASAVSAAAQAPSGADLNSRQVHRRAVEAVIWGMPAVNYDLMFQAALKAGAKENQIVYWSNFLDWKNQTLTPNPSTIYLMPFLNMKDTGPMVVEIPPAQGGSITGTIFDAWQVALEDVGPAGADKGKGGKYLILPPGHSEKAPDGYIVLRSGTNMAGALLRSNVGGSSAADIANAVAYGRQIKLYPLSSTVNPPPTAFVDAIRASDEKADPRRSTFLR</sequence>
<protein>
    <recommendedName>
        <fullName evidence="2">DUF1254 domain-containing protein</fullName>
    </recommendedName>
</protein>
<name>A0A512C046_9HYPH</name>
<accession>A0A512C046</accession>
<dbReference type="SUPFAM" id="SSF160935">
    <property type="entry name" value="VPA0735-like"/>
    <property type="match status" value="1"/>
</dbReference>
<dbReference type="InterPro" id="IPR037050">
    <property type="entry name" value="DUF1254_sf"/>
</dbReference>
<evidence type="ECO:0000256" key="1">
    <source>
        <dbReference type="SAM" id="SignalP"/>
    </source>
</evidence>
<keyword evidence="1" id="KW-0732">Signal</keyword>
<dbReference type="PANTHER" id="PTHR36509:SF3">
    <property type="entry name" value="SIGNAL PEPTIDE PROTEIN"/>
    <property type="match status" value="1"/>
</dbReference>
<proteinExistence type="predicted"/>
<dbReference type="PANTHER" id="PTHR36509">
    <property type="entry name" value="BLL3101 PROTEIN"/>
    <property type="match status" value="1"/>
</dbReference>
<dbReference type="Gene3D" id="2.60.40.1610">
    <property type="entry name" value="Domain of unknown function DUF1254"/>
    <property type="match status" value="1"/>
</dbReference>
<dbReference type="Proteomes" id="UP000321085">
    <property type="component" value="Unassembled WGS sequence"/>
</dbReference>
<evidence type="ECO:0000313" key="4">
    <source>
        <dbReference type="Proteomes" id="UP000321085"/>
    </source>
</evidence>
<dbReference type="EMBL" id="BJYU01000113">
    <property type="protein sequence ID" value="GEO17586.1"/>
    <property type="molecule type" value="Genomic_DNA"/>
</dbReference>
<dbReference type="RefSeq" id="WP_308494341.1">
    <property type="nucleotide sequence ID" value="NZ_BJYU01000113.1"/>
</dbReference>
<dbReference type="Pfam" id="PF06863">
    <property type="entry name" value="DUF1254"/>
    <property type="match status" value="1"/>
</dbReference>
<gene>
    <name evidence="3" type="ORF">MAE02_52820</name>
</gene>
<feature type="domain" description="DUF1254" evidence="2">
    <location>
        <begin position="65"/>
        <end position="197"/>
    </location>
</feature>